<evidence type="ECO:0000313" key="2">
    <source>
        <dbReference type="Proteomes" id="UP000265520"/>
    </source>
</evidence>
<feature type="non-terminal residue" evidence="1">
    <location>
        <position position="1"/>
    </location>
</feature>
<keyword evidence="2" id="KW-1185">Reference proteome</keyword>
<sequence length="93" mass="10644">PGGLIPSNRPIVFSKYSIPEGVQGLKGIRYLRKAKTVFRQERLIPSNRPIFSSKYSRSADVQGLKGIRYHRKAKTFFRQEVEQHQEGTSRAVV</sequence>
<organism evidence="1 2">
    <name type="scientific">Trifolium medium</name>
    <dbReference type="NCBI Taxonomy" id="97028"/>
    <lineage>
        <taxon>Eukaryota</taxon>
        <taxon>Viridiplantae</taxon>
        <taxon>Streptophyta</taxon>
        <taxon>Embryophyta</taxon>
        <taxon>Tracheophyta</taxon>
        <taxon>Spermatophyta</taxon>
        <taxon>Magnoliopsida</taxon>
        <taxon>eudicotyledons</taxon>
        <taxon>Gunneridae</taxon>
        <taxon>Pentapetalae</taxon>
        <taxon>rosids</taxon>
        <taxon>fabids</taxon>
        <taxon>Fabales</taxon>
        <taxon>Fabaceae</taxon>
        <taxon>Papilionoideae</taxon>
        <taxon>50 kb inversion clade</taxon>
        <taxon>NPAAA clade</taxon>
        <taxon>Hologalegina</taxon>
        <taxon>IRL clade</taxon>
        <taxon>Trifolieae</taxon>
        <taxon>Trifolium</taxon>
    </lineage>
</organism>
<proteinExistence type="predicted"/>
<reference evidence="1 2" key="1">
    <citation type="journal article" date="2018" name="Front. Plant Sci.">
        <title>Red Clover (Trifolium pratense) and Zigzag Clover (T. medium) - A Picture of Genomic Similarities and Differences.</title>
        <authorList>
            <person name="Dluhosova J."/>
            <person name="Istvanek J."/>
            <person name="Nedelnik J."/>
            <person name="Repkova J."/>
        </authorList>
    </citation>
    <scope>NUCLEOTIDE SEQUENCE [LARGE SCALE GENOMIC DNA]</scope>
    <source>
        <strain evidence="2">cv. 10/8</strain>
        <tissue evidence="1">Leaf</tissue>
    </source>
</reference>
<evidence type="ECO:0000313" key="1">
    <source>
        <dbReference type="EMBL" id="MCH83199.1"/>
    </source>
</evidence>
<dbReference type="AlphaFoldDB" id="A0A392M7J2"/>
<comment type="caution">
    <text evidence="1">The sequence shown here is derived from an EMBL/GenBank/DDBJ whole genome shotgun (WGS) entry which is preliminary data.</text>
</comment>
<dbReference type="EMBL" id="LXQA010004798">
    <property type="protein sequence ID" value="MCH83199.1"/>
    <property type="molecule type" value="Genomic_DNA"/>
</dbReference>
<accession>A0A392M7J2</accession>
<protein>
    <submittedName>
        <fullName evidence="1">Uncharacterized protein</fullName>
    </submittedName>
</protein>
<dbReference type="Proteomes" id="UP000265520">
    <property type="component" value="Unassembled WGS sequence"/>
</dbReference>
<gene>
    <name evidence="1" type="ORF">A2U01_0004016</name>
</gene>
<name>A0A392M7J2_9FABA</name>